<feature type="domain" description="Response regulatory" evidence="2">
    <location>
        <begin position="3"/>
        <end position="119"/>
    </location>
</feature>
<evidence type="ECO:0000256" key="1">
    <source>
        <dbReference type="ARBA" id="ARBA00022553"/>
    </source>
</evidence>
<sequence length="124" mass="13185">VSIVLLATDVDRVHNEVEAALDGDHDLVRVHAGAAVLTAVTEHDPALVVLDLQIGNMGGIAACLDLRLEQRAGRIPDQRVVMLLDRAADEWLAGQAEADAWLVKPIDPLALRNTVDEVLAAATA</sequence>
<dbReference type="Pfam" id="PF00072">
    <property type="entry name" value="Response_reg"/>
    <property type="match status" value="1"/>
</dbReference>
<dbReference type="EMBL" id="UINC01004867">
    <property type="protein sequence ID" value="SVA17431.1"/>
    <property type="molecule type" value="Genomic_DNA"/>
</dbReference>
<feature type="non-terminal residue" evidence="3">
    <location>
        <position position="1"/>
    </location>
</feature>
<gene>
    <name evidence="3" type="ORF">METZ01_LOCUS70285</name>
</gene>
<keyword evidence="1" id="KW-0597">Phosphoprotein</keyword>
<protein>
    <recommendedName>
        <fullName evidence="2">Response regulatory domain-containing protein</fullName>
    </recommendedName>
</protein>
<evidence type="ECO:0000259" key="2">
    <source>
        <dbReference type="PROSITE" id="PS50110"/>
    </source>
</evidence>
<dbReference type="SUPFAM" id="SSF52172">
    <property type="entry name" value="CheY-like"/>
    <property type="match status" value="1"/>
</dbReference>
<evidence type="ECO:0000313" key="3">
    <source>
        <dbReference type="EMBL" id="SVA17431.1"/>
    </source>
</evidence>
<proteinExistence type="predicted"/>
<dbReference type="SMART" id="SM00448">
    <property type="entry name" value="REC"/>
    <property type="match status" value="1"/>
</dbReference>
<dbReference type="InterPro" id="IPR011006">
    <property type="entry name" value="CheY-like_superfamily"/>
</dbReference>
<dbReference type="Gene3D" id="3.40.50.2300">
    <property type="match status" value="1"/>
</dbReference>
<dbReference type="InterPro" id="IPR001789">
    <property type="entry name" value="Sig_transdc_resp-reg_receiver"/>
</dbReference>
<dbReference type="PANTHER" id="PTHR44591:SF3">
    <property type="entry name" value="RESPONSE REGULATORY DOMAIN-CONTAINING PROTEIN"/>
    <property type="match status" value="1"/>
</dbReference>
<dbReference type="InterPro" id="IPR050595">
    <property type="entry name" value="Bact_response_regulator"/>
</dbReference>
<dbReference type="GO" id="GO:0000160">
    <property type="term" value="P:phosphorelay signal transduction system"/>
    <property type="evidence" value="ECO:0007669"/>
    <property type="project" value="InterPro"/>
</dbReference>
<name>A0A381TPM0_9ZZZZ</name>
<reference evidence="3" key="1">
    <citation type="submission" date="2018-05" db="EMBL/GenBank/DDBJ databases">
        <authorList>
            <person name="Lanie J.A."/>
            <person name="Ng W.-L."/>
            <person name="Kazmierczak K.M."/>
            <person name="Andrzejewski T.M."/>
            <person name="Davidsen T.M."/>
            <person name="Wayne K.J."/>
            <person name="Tettelin H."/>
            <person name="Glass J.I."/>
            <person name="Rusch D."/>
            <person name="Podicherti R."/>
            <person name="Tsui H.-C.T."/>
            <person name="Winkler M.E."/>
        </authorList>
    </citation>
    <scope>NUCLEOTIDE SEQUENCE</scope>
</reference>
<organism evidence="3">
    <name type="scientific">marine metagenome</name>
    <dbReference type="NCBI Taxonomy" id="408172"/>
    <lineage>
        <taxon>unclassified sequences</taxon>
        <taxon>metagenomes</taxon>
        <taxon>ecological metagenomes</taxon>
    </lineage>
</organism>
<dbReference type="AlphaFoldDB" id="A0A381TPM0"/>
<dbReference type="PROSITE" id="PS50110">
    <property type="entry name" value="RESPONSE_REGULATORY"/>
    <property type="match status" value="1"/>
</dbReference>
<dbReference type="PANTHER" id="PTHR44591">
    <property type="entry name" value="STRESS RESPONSE REGULATOR PROTEIN 1"/>
    <property type="match status" value="1"/>
</dbReference>
<accession>A0A381TPM0</accession>